<evidence type="ECO:0000256" key="1">
    <source>
        <dbReference type="ARBA" id="ARBA00004196"/>
    </source>
</evidence>
<evidence type="ECO:0000313" key="7">
    <source>
        <dbReference type="EMBL" id="KRN59297.1"/>
    </source>
</evidence>
<dbReference type="InterPro" id="IPR001638">
    <property type="entry name" value="Solute-binding_3/MltF_N"/>
</dbReference>
<dbReference type="PANTHER" id="PTHR35936:SF34">
    <property type="entry name" value="ABC TRANSPORTER EXTRACELLULAR-BINDING PROTEIN YCKB-RELATED"/>
    <property type="match status" value="1"/>
</dbReference>
<keyword evidence="3 5" id="KW-0732">Signal</keyword>
<name>A0A0R2I2A2_9LACO</name>
<dbReference type="SMART" id="SM00062">
    <property type="entry name" value="PBPb"/>
    <property type="match status" value="1"/>
</dbReference>
<evidence type="ECO:0000259" key="6">
    <source>
        <dbReference type="SMART" id="SM00062"/>
    </source>
</evidence>
<comment type="caution">
    <text evidence="7">The sequence shown here is derived from an EMBL/GenBank/DDBJ whole genome shotgun (WGS) entry which is preliminary data.</text>
</comment>
<comment type="similarity">
    <text evidence="2 4">Belongs to the bacterial solute-binding protein 3 family.</text>
</comment>
<dbReference type="PATRIC" id="fig|396268.3.peg.1466"/>
<dbReference type="SUPFAM" id="SSF53850">
    <property type="entry name" value="Periplasmic binding protein-like II"/>
    <property type="match status" value="1"/>
</dbReference>
<sequence length="267" mass="28729">MKFLKKLSIAAAALLMAGATVVPAATAHAASSSVNSELVHKGQLTIGTEGTFSPYSFRKNSKLTGFEVDLGKAVAKKMGLKAKIVPTKWDSLLAGVNSDKFDVIMDGITVTAKRRKHYAFSSIYLKVPFVLIQKKNGKLNSLDDIKGHKIIGPVGSNYAMIIKKFGGKLVQDDGNFGTTLSLLKQGRGEATIDDEGAWKAYTADHQTKGLKATTIPTDQAADEVGAAFSKKDKATRKAFNKALDELRQDGTITKLSKKYFGKDVSVK</sequence>
<evidence type="ECO:0000256" key="5">
    <source>
        <dbReference type="SAM" id="SignalP"/>
    </source>
</evidence>
<dbReference type="GO" id="GO:0030313">
    <property type="term" value="C:cell envelope"/>
    <property type="evidence" value="ECO:0007669"/>
    <property type="project" value="UniProtKB-SubCell"/>
</dbReference>
<dbReference type="Pfam" id="PF00497">
    <property type="entry name" value="SBP_bac_3"/>
    <property type="match status" value="1"/>
</dbReference>
<dbReference type="Proteomes" id="UP000050934">
    <property type="component" value="Unassembled WGS sequence"/>
</dbReference>
<accession>A0A0R2I2A2</accession>
<feature type="domain" description="Solute-binding protein family 3/N-terminal" evidence="6">
    <location>
        <begin position="43"/>
        <end position="263"/>
    </location>
</feature>
<reference evidence="7 8" key="1">
    <citation type="journal article" date="2015" name="Genome Announc.">
        <title>Expanding the biotechnology potential of lactobacilli through comparative genomics of 213 strains and associated genera.</title>
        <authorList>
            <person name="Sun Z."/>
            <person name="Harris H.M."/>
            <person name="McCann A."/>
            <person name="Guo C."/>
            <person name="Argimon S."/>
            <person name="Zhang W."/>
            <person name="Yang X."/>
            <person name="Jeffery I.B."/>
            <person name="Cooney J.C."/>
            <person name="Kagawa T.F."/>
            <person name="Liu W."/>
            <person name="Song Y."/>
            <person name="Salvetti E."/>
            <person name="Wrobel A."/>
            <person name="Rasinkangas P."/>
            <person name="Parkhill J."/>
            <person name="Rea M.C."/>
            <person name="O'Sullivan O."/>
            <person name="Ritari J."/>
            <person name="Douillard F.P."/>
            <person name="Paul Ross R."/>
            <person name="Yang R."/>
            <person name="Briner A.E."/>
            <person name="Felis G.E."/>
            <person name="de Vos W.M."/>
            <person name="Barrangou R."/>
            <person name="Klaenhammer T.R."/>
            <person name="Caufield P.W."/>
            <person name="Cui Y."/>
            <person name="Zhang H."/>
            <person name="O'Toole P.W."/>
        </authorList>
    </citation>
    <scope>NUCLEOTIDE SEQUENCE [LARGE SCALE GENOMIC DNA]</scope>
    <source>
        <strain evidence="7 8">DSM 17896</strain>
    </source>
</reference>
<dbReference type="RefSeq" id="WP_057740074.1">
    <property type="nucleotide sequence ID" value="NZ_JQBW01000005.1"/>
</dbReference>
<gene>
    <name evidence="7" type="ORF">IV45_GL001445</name>
</gene>
<dbReference type="AlphaFoldDB" id="A0A0R2I2A2"/>
<dbReference type="OrthoDB" id="8613538at2"/>
<dbReference type="EMBL" id="JQBW01000005">
    <property type="protein sequence ID" value="KRN59297.1"/>
    <property type="molecule type" value="Genomic_DNA"/>
</dbReference>
<dbReference type="Gene3D" id="3.40.190.10">
    <property type="entry name" value="Periplasmic binding protein-like II"/>
    <property type="match status" value="2"/>
</dbReference>
<dbReference type="InterPro" id="IPR018313">
    <property type="entry name" value="SBP_3_CS"/>
</dbReference>
<keyword evidence="8" id="KW-1185">Reference proteome</keyword>
<comment type="subcellular location">
    <subcellularLocation>
        <location evidence="1">Cell envelope</location>
    </subcellularLocation>
</comment>
<evidence type="ECO:0000256" key="4">
    <source>
        <dbReference type="RuleBase" id="RU003744"/>
    </source>
</evidence>
<dbReference type="PROSITE" id="PS01039">
    <property type="entry name" value="SBP_BACTERIAL_3"/>
    <property type="match status" value="1"/>
</dbReference>
<organism evidence="7 8">
    <name type="scientific">Limosilactobacillus secaliphilus</name>
    <dbReference type="NCBI Taxonomy" id="396268"/>
    <lineage>
        <taxon>Bacteria</taxon>
        <taxon>Bacillati</taxon>
        <taxon>Bacillota</taxon>
        <taxon>Bacilli</taxon>
        <taxon>Lactobacillales</taxon>
        <taxon>Lactobacillaceae</taxon>
        <taxon>Limosilactobacillus</taxon>
    </lineage>
</organism>
<evidence type="ECO:0000313" key="8">
    <source>
        <dbReference type="Proteomes" id="UP000050934"/>
    </source>
</evidence>
<dbReference type="STRING" id="396268.IV45_GL001445"/>
<dbReference type="PANTHER" id="PTHR35936">
    <property type="entry name" value="MEMBRANE-BOUND LYTIC MUREIN TRANSGLYCOSYLASE F"/>
    <property type="match status" value="1"/>
</dbReference>
<feature type="signal peptide" evidence="5">
    <location>
        <begin position="1"/>
        <end position="24"/>
    </location>
</feature>
<evidence type="ECO:0000256" key="3">
    <source>
        <dbReference type="ARBA" id="ARBA00022729"/>
    </source>
</evidence>
<feature type="chain" id="PRO_5039046678" evidence="5">
    <location>
        <begin position="25"/>
        <end position="267"/>
    </location>
</feature>
<proteinExistence type="inferred from homology"/>
<protein>
    <submittedName>
        <fullName evidence="7">High affinity cystine binding protein</fullName>
    </submittedName>
</protein>
<evidence type="ECO:0000256" key="2">
    <source>
        <dbReference type="ARBA" id="ARBA00010333"/>
    </source>
</evidence>